<reference evidence="9" key="1">
    <citation type="submission" date="2021-04" db="EMBL/GenBank/DDBJ databases">
        <title>First draft genome resource for Brassicaceae pathogens Fusarium oxysporum f. sp. raphani and Fusarium oxysporum f. sp. rapae.</title>
        <authorList>
            <person name="Asai S."/>
        </authorList>
    </citation>
    <scope>NUCLEOTIDE SEQUENCE</scope>
    <source>
        <strain evidence="9">Tf1208</strain>
    </source>
</reference>
<dbReference type="Proteomes" id="UP000694050">
    <property type="component" value="Unassembled WGS sequence"/>
</dbReference>
<feature type="transmembrane region" description="Helical" evidence="7">
    <location>
        <begin position="215"/>
        <end position="237"/>
    </location>
</feature>
<feature type="transmembrane region" description="Helical" evidence="7">
    <location>
        <begin position="494"/>
        <end position="514"/>
    </location>
</feature>
<feature type="transmembrane region" description="Helical" evidence="7">
    <location>
        <begin position="461"/>
        <end position="482"/>
    </location>
</feature>
<keyword evidence="5" id="KW-0325">Glycoprotein</keyword>
<proteinExistence type="predicted"/>
<dbReference type="GO" id="GO:0042908">
    <property type="term" value="P:xenobiotic transport"/>
    <property type="evidence" value="ECO:0007669"/>
    <property type="project" value="UniProtKB-ARBA"/>
</dbReference>
<evidence type="ECO:0000256" key="6">
    <source>
        <dbReference type="SAM" id="MobiDB-lite"/>
    </source>
</evidence>
<dbReference type="InterPro" id="IPR020846">
    <property type="entry name" value="MFS_dom"/>
</dbReference>
<dbReference type="PROSITE" id="PS50850">
    <property type="entry name" value="MFS"/>
    <property type="match status" value="1"/>
</dbReference>
<feature type="transmembrane region" description="Helical" evidence="7">
    <location>
        <begin position="535"/>
        <end position="553"/>
    </location>
</feature>
<protein>
    <submittedName>
        <fullName evidence="9">Putative drug/proton antiporter YHK8</fullName>
    </submittedName>
</protein>
<dbReference type="PROSITE" id="PS00216">
    <property type="entry name" value="SUGAR_TRANSPORT_1"/>
    <property type="match status" value="1"/>
</dbReference>
<evidence type="ECO:0000313" key="9">
    <source>
        <dbReference type="EMBL" id="KAG7419581.1"/>
    </source>
</evidence>
<keyword evidence="2 7" id="KW-0812">Transmembrane</keyword>
<feature type="transmembrane region" description="Helical" evidence="7">
    <location>
        <begin position="363"/>
        <end position="385"/>
    </location>
</feature>
<dbReference type="EMBL" id="JAELUQ010000002">
    <property type="protein sequence ID" value="KAG7419581.1"/>
    <property type="molecule type" value="Genomic_DNA"/>
</dbReference>
<dbReference type="GO" id="GO:0140115">
    <property type="term" value="P:export across plasma membrane"/>
    <property type="evidence" value="ECO:0007669"/>
    <property type="project" value="UniProtKB-ARBA"/>
</dbReference>
<dbReference type="InterPro" id="IPR011701">
    <property type="entry name" value="MFS"/>
</dbReference>
<evidence type="ECO:0000256" key="5">
    <source>
        <dbReference type="ARBA" id="ARBA00023180"/>
    </source>
</evidence>
<evidence type="ECO:0000259" key="8">
    <source>
        <dbReference type="PROSITE" id="PS50850"/>
    </source>
</evidence>
<comment type="subcellular location">
    <subcellularLocation>
        <location evidence="1">Membrane</location>
        <topology evidence="1">Multi-pass membrane protein</topology>
    </subcellularLocation>
</comment>
<keyword evidence="4 7" id="KW-0472">Membrane</keyword>
<evidence type="ECO:0000256" key="2">
    <source>
        <dbReference type="ARBA" id="ARBA00022692"/>
    </source>
</evidence>
<keyword evidence="3 7" id="KW-1133">Transmembrane helix</keyword>
<evidence type="ECO:0000313" key="10">
    <source>
        <dbReference type="Proteomes" id="UP000694050"/>
    </source>
</evidence>
<dbReference type="PANTHER" id="PTHR23502:SF134">
    <property type="entry name" value="MAJOR FACILITATOR SUPERFAMILY (MFS) PROFILE DOMAIN-CONTAINING PROTEIN-RELATED"/>
    <property type="match status" value="1"/>
</dbReference>
<feature type="transmembrane region" description="Helical" evidence="7">
    <location>
        <begin position="88"/>
        <end position="105"/>
    </location>
</feature>
<feature type="domain" description="Major facilitator superfamily (MFS) profile" evidence="8">
    <location>
        <begin position="90"/>
        <end position="582"/>
    </location>
</feature>
<dbReference type="Pfam" id="PF07690">
    <property type="entry name" value="MFS_1"/>
    <property type="match status" value="1"/>
</dbReference>
<dbReference type="GO" id="GO:0022857">
    <property type="term" value="F:transmembrane transporter activity"/>
    <property type="evidence" value="ECO:0007669"/>
    <property type="project" value="InterPro"/>
</dbReference>
<organism evidence="9 10">
    <name type="scientific">Fusarium oxysporum f. sp. rapae</name>
    <dbReference type="NCBI Taxonomy" id="485398"/>
    <lineage>
        <taxon>Eukaryota</taxon>
        <taxon>Fungi</taxon>
        <taxon>Dikarya</taxon>
        <taxon>Ascomycota</taxon>
        <taxon>Pezizomycotina</taxon>
        <taxon>Sordariomycetes</taxon>
        <taxon>Hypocreomycetidae</taxon>
        <taxon>Hypocreales</taxon>
        <taxon>Nectriaceae</taxon>
        <taxon>Fusarium</taxon>
        <taxon>Fusarium oxysporum species complex</taxon>
    </lineage>
</organism>
<evidence type="ECO:0000256" key="7">
    <source>
        <dbReference type="SAM" id="Phobius"/>
    </source>
</evidence>
<feature type="transmembrane region" description="Helical" evidence="7">
    <location>
        <begin position="405"/>
        <end position="424"/>
    </location>
</feature>
<gene>
    <name evidence="9" type="primary">YHK8</name>
    <name evidence="9" type="ORF">Forpe1208_v002237</name>
</gene>
<evidence type="ECO:0000256" key="4">
    <source>
        <dbReference type="ARBA" id="ARBA00023136"/>
    </source>
</evidence>
<feature type="compositionally biased region" description="Polar residues" evidence="6">
    <location>
        <begin position="1"/>
        <end position="17"/>
    </location>
</feature>
<feature type="region of interest" description="Disordered" evidence="6">
    <location>
        <begin position="1"/>
        <end position="36"/>
    </location>
</feature>
<dbReference type="PANTHER" id="PTHR23502">
    <property type="entry name" value="MAJOR FACILITATOR SUPERFAMILY"/>
    <property type="match status" value="1"/>
</dbReference>
<evidence type="ECO:0000256" key="3">
    <source>
        <dbReference type="ARBA" id="ARBA00022989"/>
    </source>
</evidence>
<dbReference type="AlphaFoldDB" id="A0A8J5P2T2"/>
<comment type="caution">
    <text evidence="9">The sequence shown here is derived from an EMBL/GenBank/DDBJ whole genome shotgun (WGS) entry which is preliminary data.</text>
</comment>
<dbReference type="GO" id="GO:0005886">
    <property type="term" value="C:plasma membrane"/>
    <property type="evidence" value="ECO:0007669"/>
    <property type="project" value="TreeGrafter"/>
</dbReference>
<accession>A0A8J5P2T2</accession>
<feature type="transmembrane region" description="Helical" evidence="7">
    <location>
        <begin position="559"/>
        <end position="577"/>
    </location>
</feature>
<feature type="transmembrane region" description="Helical" evidence="7">
    <location>
        <begin position="181"/>
        <end position="203"/>
    </location>
</feature>
<feature type="transmembrane region" description="Helical" evidence="7">
    <location>
        <begin position="156"/>
        <end position="175"/>
    </location>
</feature>
<feature type="transmembrane region" description="Helical" evidence="7">
    <location>
        <begin position="125"/>
        <end position="144"/>
    </location>
</feature>
<evidence type="ECO:0000256" key="1">
    <source>
        <dbReference type="ARBA" id="ARBA00004141"/>
    </source>
</evidence>
<dbReference type="InterPro" id="IPR005829">
    <property type="entry name" value="Sugar_transporter_CS"/>
</dbReference>
<feature type="transmembrane region" description="Helical" evidence="7">
    <location>
        <begin position="249"/>
        <end position="269"/>
    </location>
</feature>
<name>A0A8J5P2T2_FUSOX</name>
<sequence>MKESDTVQTAGASVQNNDDLEIGPSTLPPSSAQPNLGSEDPIFYLYLTLDTPLPSPPSSDSNLTQNLPPCPDLRPYASPFTLPRARKNIFLALSCIATMLTAYTAGTYSPPSRAMARDIGASHTATLVGITTFCAGFAIAPMALAPISEIWGRRPVFILAGFVFVISQAVCSVMPNLAGMLIARFFVGVGGSVFSSVVGGVIADLWEKEERNTPMALFSGFVLFGTGLGPLVSAAFVNDLEDDTMAWKWSFWHQVILDGLLLVAILILFKETRGSVLLSRKAKKLNQWYQQLEDAGVYGVWVTDPREDTSSSSASSVKTMPGHETMLEYNRQTQLRRIRWLVEADEQRPPLRQMMATSIMRPFYLLFTEPVVFSFSLWAAFSWAVLYLSFSIVPYLYSDNYNMSMRIYVAMMASAIIATVVGILQENLMKHPLWSGHVDEKEVSRFWRFMRKHFPANSPEARLYFSCLTALLLPAGLFVAFLSPISTSHYTQAIGIGFANWGIYSVYLATFNYLADTYHMYASSALAAQSFCRNVLGGIFPVLTGIMFDNLGLRNAGCVLGGIASVLTLIPWVLVFFGSRIRARSKFAISLQKQ</sequence>